<accession>A0A554MXI4</accession>
<dbReference type="RefSeq" id="WP_144263000.1">
    <property type="nucleotide sequence ID" value="NZ_QMDX01000012.1"/>
</dbReference>
<gene>
    <name evidence="1" type="ORF">DP107_15210</name>
</gene>
<keyword evidence="2" id="KW-1185">Reference proteome</keyword>
<dbReference type="Proteomes" id="UP000319894">
    <property type="component" value="Unassembled WGS sequence"/>
</dbReference>
<name>A0A554MXI4_9EURY</name>
<comment type="caution">
    <text evidence="1">The sequence shown here is derived from an EMBL/GenBank/DDBJ whole genome shotgun (WGS) entry which is preliminary data.</text>
</comment>
<reference evidence="1 2" key="1">
    <citation type="submission" date="2018-06" db="EMBL/GenBank/DDBJ databases">
        <title>Natronomonas sp. F16-60 a new haloarchaeon isolated from a solar saltern of Isla Cristina, Huelva, Spain.</title>
        <authorList>
            <person name="Duran-Viseras A."/>
            <person name="Sanchez-Porro C."/>
            <person name="Ventosa A."/>
        </authorList>
    </citation>
    <scope>NUCLEOTIDE SEQUENCE [LARGE SCALE GENOMIC DNA]</scope>
    <source>
        <strain evidence="1 2">F16-60</strain>
    </source>
</reference>
<dbReference type="AlphaFoldDB" id="A0A554MXI4"/>
<evidence type="ECO:0000313" key="2">
    <source>
        <dbReference type="Proteomes" id="UP000319894"/>
    </source>
</evidence>
<dbReference type="OrthoDB" id="242748at2157"/>
<dbReference type="EMBL" id="QMDX01000012">
    <property type="protein sequence ID" value="TSD09490.1"/>
    <property type="molecule type" value="Genomic_DNA"/>
</dbReference>
<sequence length="83" mass="9277">MRSRLLTAAIGLLASLLVSAVVYVYFDTLLLFLFVPLVPFLFRGLGDDESATTGPPVRECPRCGYRTRDPEHDYCPRDGARLD</sequence>
<organism evidence="1 2">
    <name type="scientific">Haloglomus irregulare</name>
    <dbReference type="NCBI Taxonomy" id="2234134"/>
    <lineage>
        <taxon>Archaea</taxon>
        <taxon>Methanobacteriati</taxon>
        <taxon>Methanobacteriota</taxon>
        <taxon>Stenosarchaea group</taxon>
        <taxon>Halobacteria</taxon>
        <taxon>Halobacteriales</taxon>
        <taxon>Natronomonadaceae</taxon>
        <taxon>Haloglomus</taxon>
    </lineage>
</organism>
<evidence type="ECO:0000313" key="1">
    <source>
        <dbReference type="EMBL" id="TSD09490.1"/>
    </source>
</evidence>
<dbReference type="InParanoid" id="A0A554MXI4"/>
<proteinExistence type="predicted"/>
<protein>
    <submittedName>
        <fullName evidence="1">Uncharacterized protein</fullName>
    </submittedName>
</protein>